<feature type="transmembrane region" description="Helical" evidence="1">
    <location>
        <begin position="475"/>
        <end position="497"/>
    </location>
</feature>
<dbReference type="OrthoDB" id="293659at2157"/>
<organism evidence="2 3">
    <name type="scientific">Halorientalis persicus</name>
    <dbReference type="NCBI Taxonomy" id="1367881"/>
    <lineage>
        <taxon>Archaea</taxon>
        <taxon>Methanobacteriati</taxon>
        <taxon>Methanobacteriota</taxon>
        <taxon>Stenosarchaea group</taxon>
        <taxon>Halobacteria</taxon>
        <taxon>Halobacteriales</taxon>
        <taxon>Haloarculaceae</taxon>
        <taxon>Halorientalis</taxon>
    </lineage>
</organism>
<gene>
    <name evidence="2" type="ORF">SAMN05216388_101244</name>
</gene>
<feature type="transmembrane region" description="Helical" evidence="1">
    <location>
        <begin position="552"/>
        <end position="570"/>
    </location>
</feature>
<feature type="transmembrane region" description="Helical" evidence="1">
    <location>
        <begin position="122"/>
        <end position="143"/>
    </location>
</feature>
<reference evidence="3" key="1">
    <citation type="submission" date="2016-10" db="EMBL/GenBank/DDBJ databases">
        <authorList>
            <person name="Varghese N."/>
            <person name="Submissions S."/>
        </authorList>
    </citation>
    <scope>NUCLEOTIDE SEQUENCE [LARGE SCALE GENOMIC DNA]</scope>
    <source>
        <strain evidence="3">IBRC-M 10043</strain>
    </source>
</reference>
<keyword evidence="1" id="KW-0472">Membrane</keyword>
<feature type="transmembrane region" description="Helical" evidence="1">
    <location>
        <begin position="396"/>
        <end position="419"/>
    </location>
</feature>
<feature type="transmembrane region" description="Helical" evidence="1">
    <location>
        <begin position="241"/>
        <end position="259"/>
    </location>
</feature>
<dbReference type="EMBL" id="FOCX01000012">
    <property type="protein sequence ID" value="SEO41083.1"/>
    <property type="molecule type" value="Genomic_DNA"/>
</dbReference>
<keyword evidence="1" id="KW-1133">Transmembrane helix</keyword>
<feature type="transmembrane region" description="Helical" evidence="1">
    <location>
        <begin position="431"/>
        <end position="455"/>
    </location>
</feature>
<keyword evidence="3" id="KW-1185">Reference proteome</keyword>
<evidence type="ECO:0000313" key="3">
    <source>
        <dbReference type="Proteomes" id="UP000198775"/>
    </source>
</evidence>
<sequence>MSSSGWVRQGLSIGRTEFRRTTRSLRGDSARLALLGVVAVLFGLMVLAGTWFILQFGDQIPAGDVSNVIRGSVAIQWLFAVFITAQRAGSRHHSIDQESLMLLTVPVRAVALGLLSAECFRALAYFAVPVLLLGGAFVVASGSPVMAPFLALAVLLFLATALVLGFALGLLAKLLVARYRVVAEHKSAFSFLAVIVFVGGYVGLQNLGGQGLTALLGWLPFSWIVDLAVIGSPFSGSLPRAAAILVGGLVWVLGGVLIVERLGVALWFGDTVEDAVAAEQARVDTGTAADPLAAAVRPIPLPTIGQPARRVAQRSVVVARRNPQRLSFLVLPVVLGGVTLVNIAQTGVGSLLALLPPLVVVALPWLAGAVFGLNPLGDEGAALPATLTSLASGRDYAVGLALPGLTLGLPVVVLATVATGLAGPYAPLETVALAVIAFVLTLAAVVIAPAVGMAFPRYDPVQVGSDREIVPPSLSAVVLYSLTLGVPGALAAAAILAPAGTRRFLSLLVGGLLSVPFALLAGQGFDPARGVVRWLGQVGAEIATVPVSAVRWGGYVLPLAALCLFGIWAFRSVTRRFRLHTLD</sequence>
<feature type="transmembrane region" description="Helical" evidence="1">
    <location>
        <begin position="326"/>
        <end position="344"/>
    </location>
</feature>
<name>A0A1H8PHR1_9EURY</name>
<feature type="transmembrane region" description="Helical" evidence="1">
    <location>
        <begin position="504"/>
        <end position="525"/>
    </location>
</feature>
<dbReference type="RefSeq" id="WP_092660962.1">
    <property type="nucleotide sequence ID" value="NZ_FOCX01000012.1"/>
</dbReference>
<proteinExistence type="predicted"/>
<feature type="transmembrane region" description="Helical" evidence="1">
    <location>
        <begin position="188"/>
        <end position="204"/>
    </location>
</feature>
<protein>
    <recommendedName>
        <fullName evidence="4">ABC-2 type transport system permease protein</fullName>
    </recommendedName>
</protein>
<keyword evidence="1" id="KW-0812">Transmembrane</keyword>
<dbReference type="Proteomes" id="UP000198775">
    <property type="component" value="Unassembled WGS sequence"/>
</dbReference>
<feature type="transmembrane region" description="Helical" evidence="1">
    <location>
        <begin position="351"/>
        <end position="376"/>
    </location>
</feature>
<dbReference type="AlphaFoldDB" id="A0A1H8PHR1"/>
<feature type="transmembrane region" description="Helical" evidence="1">
    <location>
        <begin position="210"/>
        <end position="229"/>
    </location>
</feature>
<feature type="transmembrane region" description="Helical" evidence="1">
    <location>
        <begin position="149"/>
        <end position="176"/>
    </location>
</feature>
<evidence type="ECO:0000256" key="1">
    <source>
        <dbReference type="SAM" id="Phobius"/>
    </source>
</evidence>
<evidence type="ECO:0008006" key="4">
    <source>
        <dbReference type="Google" id="ProtNLM"/>
    </source>
</evidence>
<feature type="transmembrane region" description="Helical" evidence="1">
    <location>
        <begin position="32"/>
        <end position="56"/>
    </location>
</feature>
<evidence type="ECO:0000313" key="2">
    <source>
        <dbReference type="EMBL" id="SEO41083.1"/>
    </source>
</evidence>
<accession>A0A1H8PHR1</accession>